<proteinExistence type="predicted"/>
<organism evidence="2">
    <name type="scientific">Aphanomyces astaci</name>
    <name type="common">Crayfish plague agent</name>
    <dbReference type="NCBI Taxonomy" id="112090"/>
    <lineage>
        <taxon>Eukaryota</taxon>
        <taxon>Sar</taxon>
        <taxon>Stramenopiles</taxon>
        <taxon>Oomycota</taxon>
        <taxon>Saprolegniomycetes</taxon>
        <taxon>Saprolegniales</taxon>
        <taxon>Verrucalvaceae</taxon>
        <taxon>Aphanomyces</taxon>
    </lineage>
</organism>
<feature type="compositionally biased region" description="Pro residues" evidence="1">
    <location>
        <begin position="138"/>
        <end position="149"/>
    </location>
</feature>
<dbReference type="AlphaFoldDB" id="W4GNZ8"/>
<dbReference type="OrthoDB" id="79679at2759"/>
<gene>
    <name evidence="2" type="ORF">H257_06116</name>
</gene>
<reference evidence="2" key="1">
    <citation type="submission" date="2013-12" db="EMBL/GenBank/DDBJ databases">
        <title>The Genome Sequence of Aphanomyces astaci APO3.</title>
        <authorList>
            <consortium name="The Broad Institute Genomics Platform"/>
            <person name="Russ C."/>
            <person name="Tyler B."/>
            <person name="van West P."/>
            <person name="Dieguez-Uribeondo J."/>
            <person name="Young S.K."/>
            <person name="Zeng Q."/>
            <person name="Gargeya S."/>
            <person name="Fitzgerald M."/>
            <person name="Abouelleil A."/>
            <person name="Alvarado L."/>
            <person name="Chapman S.B."/>
            <person name="Gainer-Dewar J."/>
            <person name="Goldberg J."/>
            <person name="Griggs A."/>
            <person name="Gujja S."/>
            <person name="Hansen M."/>
            <person name="Howarth C."/>
            <person name="Imamovic A."/>
            <person name="Ireland A."/>
            <person name="Larimer J."/>
            <person name="McCowan C."/>
            <person name="Murphy C."/>
            <person name="Pearson M."/>
            <person name="Poon T.W."/>
            <person name="Priest M."/>
            <person name="Roberts A."/>
            <person name="Saif S."/>
            <person name="Shea T."/>
            <person name="Sykes S."/>
            <person name="Wortman J."/>
            <person name="Nusbaum C."/>
            <person name="Birren B."/>
        </authorList>
    </citation>
    <scope>NUCLEOTIDE SEQUENCE [LARGE SCALE GENOMIC DNA]</scope>
    <source>
        <strain evidence="2">APO3</strain>
    </source>
</reference>
<dbReference type="EMBL" id="KI913125">
    <property type="protein sequence ID" value="ETV80583.1"/>
    <property type="molecule type" value="Genomic_DNA"/>
</dbReference>
<evidence type="ECO:0000256" key="1">
    <source>
        <dbReference type="SAM" id="MobiDB-lite"/>
    </source>
</evidence>
<dbReference type="GeneID" id="20808112"/>
<feature type="region of interest" description="Disordered" evidence="1">
    <location>
        <begin position="134"/>
        <end position="187"/>
    </location>
</feature>
<dbReference type="RefSeq" id="XP_009829530.1">
    <property type="nucleotide sequence ID" value="XM_009831228.1"/>
</dbReference>
<evidence type="ECO:0000313" key="2">
    <source>
        <dbReference type="EMBL" id="ETV80583.1"/>
    </source>
</evidence>
<sequence>MTTTTPPAPPAAIQFIVRKGKWSFCCAIQSDAQALADLASHAFVSQLTSGDIQVTKRVSLSELQGIVATSVSNIPEFFVSPAPGATLEDAAGFAQFRHYLASHDRAGVATLTGDFWLIFLPDVDDRRLKCLVVQRASSPPPSTDPPPSLTSPGVETSPPQLESPSSATCTSHDETTEPTGEVSTDSLKEEVGAVSVLTDASLVDEGTPPQEDKSNPAAPSPQAIDTTEWHDLLRIHHSFHAALYIIHGRRVDIKMPRPSKNRKRVKLR</sequence>
<feature type="compositionally biased region" description="Polar residues" evidence="1">
    <location>
        <begin position="153"/>
        <end position="170"/>
    </location>
</feature>
<feature type="region of interest" description="Disordered" evidence="1">
    <location>
        <begin position="200"/>
        <end position="223"/>
    </location>
</feature>
<protein>
    <submittedName>
        <fullName evidence="2">Uncharacterized protein</fullName>
    </submittedName>
</protein>
<accession>W4GNZ8</accession>
<name>W4GNZ8_APHAT</name>
<dbReference type="VEuPathDB" id="FungiDB:H257_06116"/>